<sequence>MSKSTISELGTQNPSTSQNRKDHNKTISTASAPQISPIEDLSDTKRTTARYKRNRSTRACEVCHSRKVRCDAVVHIPCTNCLTFGSECRFPEPKERKNAKTPLHANGASNSKTISNNGSTSSSRPTEPRKKDPVAAISARTFNIDSTEQKDAFDAMRFFGPSSSVFYILQDKTQDDPYVTLR</sequence>
<dbReference type="AlphaFoldDB" id="A0A9P8Q830"/>
<keyword evidence="1" id="KW-0862">Zinc</keyword>
<dbReference type="SUPFAM" id="SSF57701">
    <property type="entry name" value="Zn2/Cys6 DNA-binding domain"/>
    <property type="match status" value="1"/>
</dbReference>
<organism evidence="7 8">
    <name type="scientific">Wickerhamomyces pijperi</name>
    <name type="common">Yeast</name>
    <name type="synonym">Pichia pijperi</name>
    <dbReference type="NCBI Taxonomy" id="599730"/>
    <lineage>
        <taxon>Eukaryota</taxon>
        <taxon>Fungi</taxon>
        <taxon>Dikarya</taxon>
        <taxon>Ascomycota</taxon>
        <taxon>Saccharomycotina</taxon>
        <taxon>Saccharomycetes</taxon>
        <taxon>Phaffomycetales</taxon>
        <taxon>Wickerhamomycetaceae</taxon>
        <taxon>Wickerhamomyces</taxon>
    </lineage>
</organism>
<dbReference type="OrthoDB" id="5121955at2759"/>
<dbReference type="Pfam" id="PF00172">
    <property type="entry name" value="Zn_clus"/>
    <property type="match status" value="1"/>
</dbReference>
<keyword evidence="2" id="KW-0805">Transcription regulation</keyword>
<dbReference type="InterPro" id="IPR052073">
    <property type="entry name" value="Amide_Lactam_Regulators"/>
</dbReference>
<feature type="region of interest" description="Disordered" evidence="5">
    <location>
        <begin position="93"/>
        <end position="135"/>
    </location>
</feature>
<dbReference type="PROSITE" id="PS00463">
    <property type="entry name" value="ZN2_CY6_FUNGAL_1"/>
    <property type="match status" value="1"/>
</dbReference>
<evidence type="ECO:0000256" key="1">
    <source>
        <dbReference type="ARBA" id="ARBA00022833"/>
    </source>
</evidence>
<dbReference type="InterPro" id="IPR036864">
    <property type="entry name" value="Zn2-C6_fun-type_DNA-bd_sf"/>
</dbReference>
<protein>
    <recommendedName>
        <fullName evidence="6">Zn(2)-C6 fungal-type domain-containing protein</fullName>
    </recommendedName>
</protein>
<evidence type="ECO:0000256" key="3">
    <source>
        <dbReference type="ARBA" id="ARBA00023125"/>
    </source>
</evidence>
<comment type="caution">
    <text evidence="7">The sequence shown here is derived from an EMBL/GenBank/DDBJ whole genome shotgun (WGS) entry which is preliminary data.</text>
</comment>
<keyword evidence="4" id="KW-0804">Transcription</keyword>
<evidence type="ECO:0000256" key="2">
    <source>
        <dbReference type="ARBA" id="ARBA00023015"/>
    </source>
</evidence>
<evidence type="ECO:0000256" key="5">
    <source>
        <dbReference type="SAM" id="MobiDB-lite"/>
    </source>
</evidence>
<dbReference type="PANTHER" id="PTHR47171">
    <property type="entry name" value="FARA-RELATED"/>
    <property type="match status" value="1"/>
</dbReference>
<dbReference type="PANTHER" id="PTHR47171:SF3">
    <property type="entry name" value="FARA-RELATED"/>
    <property type="match status" value="1"/>
</dbReference>
<evidence type="ECO:0000256" key="4">
    <source>
        <dbReference type="ARBA" id="ARBA00023163"/>
    </source>
</evidence>
<evidence type="ECO:0000313" key="8">
    <source>
        <dbReference type="Proteomes" id="UP000774326"/>
    </source>
</evidence>
<keyword evidence="8" id="KW-1185">Reference proteome</keyword>
<feature type="compositionally biased region" description="Polar residues" evidence="5">
    <location>
        <begin position="107"/>
        <end position="125"/>
    </location>
</feature>
<dbReference type="GO" id="GO:0000981">
    <property type="term" value="F:DNA-binding transcription factor activity, RNA polymerase II-specific"/>
    <property type="evidence" value="ECO:0007669"/>
    <property type="project" value="InterPro"/>
</dbReference>
<feature type="domain" description="Zn(2)-C6 fungal-type" evidence="6">
    <location>
        <begin position="59"/>
        <end position="90"/>
    </location>
</feature>
<evidence type="ECO:0000313" key="7">
    <source>
        <dbReference type="EMBL" id="KAH3686102.1"/>
    </source>
</evidence>
<keyword evidence="3" id="KW-0238">DNA-binding</keyword>
<dbReference type="PROSITE" id="PS50048">
    <property type="entry name" value="ZN2_CY6_FUNGAL_2"/>
    <property type="match status" value="1"/>
</dbReference>
<reference evidence="7" key="1">
    <citation type="journal article" date="2021" name="Open Biol.">
        <title>Shared evolutionary footprints suggest mitochondrial oxidative damage underlies multiple complex I losses in fungi.</title>
        <authorList>
            <person name="Schikora-Tamarit M.A."/>
            <person name="Marcet-Houben M."/>
            <person name="Nosek J."/>
            <person name="Gabaldon T."/>
        </authorList>
    </citation>
    <scope>NUCLEOTIDE SEQUENCE</scope>
    <source>
        <strain evidence="7">CBS2887</strain>
    </source>
</reference>
<dbReference type="GO" id="GO:0003677">
    <property type="term" value="F:DNA binding"/>
    <property type="evidence" value="ECO:0007669"/>
    <property type="project" value="UniProtKB-KW"/>
</dbReference>
<dbReference type="Gene3D" id="4.10.240.10">
    <property type="entry name" value="Zn(2)-C6 fungal-type DNA-binding domain"/>
    <property type="match status" value="1"/>
</dbReference>
<accession>A0A9P8Q830</accession>
<name>A0A9P8Q830_WICPI</name>
<dbReference type="GO" id="GO:0008270">
    <property type="term" value="F:zinc ion binding"/>
    <property type="evidence" value="ECO:0007669"/>
    <property type="project" value="InterPro"/>
</dbReference>
<feature type="non-terminal residue" evidence="7">
    <location>
        <position position="182"/>
    </location>
</feature>
<dbReference type="InterPro" id="IPR001138">
    <property type="entry name" value="Zn2Cys6_DnaBD"/>
</dbReference>
<proteinExistence type="predicted"/>
<dbReference type="Proteomes" id="UP000774326">
    <property type="component" value="Unassembled WGS sequence"/>
</dbReference>
<dbReference type="CDD" id="cd00067">
    <property type="entry name" value="GAL4"/>
    <property type="match status" value="1"/>
</dbReference>
<reference evidence="7" key="2">
    <citation type="submission" date="2021-01" db="EMBL/GenBank/DDBJ databases">
        <authorList>
            <person name="Schikora-Tamarit M.A."/>
        </authorList>
    </citation>
    <scope>NUCLEOTIDE SEQUENCE</scope>
    <source>
        <strain evidence="7">CBS2887</strain>
    </source>
</reference>
<dbReference type="EMBL" id="JAEUBG010001652">
    <property type="protein sequence ID" value="KAH3686102.1"/>
    <property type="molecule type" value="Genomic_DNA"/>
</dbReference>
<evidence type="ECO:0000259" key="6">
    <source>
        <dbReference type="PROSITE" id="PS50048"/>
    </source>
</evidence>
<dbReference type="SMART" id="SM00066">
    <property type="entry name" value="GAL4"/>
    <property type="match status" value="1"/>
</dbReference>
<feature type="compositionally biased region" description="Polar residues" evidence="5">
    <location>
        <begin position="1"/>
        <end position="18"/>
    </location>
</feature>
<feature type="compositionally biased region" description="Basic residues" evidence="5">
    <location>
        <begin position="47"/>
        <end position="56"/>
    </location>
</feature>
<gene>
    <name evidence="7" type="ORF">WICPIJ_002923</name>
</gene>
<feature type="region of interest" description="Disordered" evidence="5">
    <location>
        <begin position="1"/>
        <end position="56"/>
    </location>
</feature>